<name>K0JUA8_SACES</name>
<dbReference type="STRING" id="1179773.BN6_41380"/>
<dbReference type="PATRIC" id="fig|1179773.3.peg.4141"/>
<evidence type="ECO:0000313" key="2">
    <source>
        <dbReference type="Proteomes" id="UP000006281"/>
    </source>
</evidence>
<accession>K0JUA8</accession>
<organism evidence="1 2">
    <name type="scientific">Saccharothrix espanaensis (strain ATCC 51144 / DSM 44229 / JCM 9112 / NBRC 15066 / NRRL 15764)</name>
    <dbReference type="NCBI Taxonomy" id="1179773"/>
    <lineage>
        <taxon>Bacteria</taxon>
        <taxon>Bacillati</taxon>
        <taxon>Actinomycetota</taxon>
        <taxon>Actinomycetes</taxon>
        <taxon>Pseudonocardiales</taxon>
        <taxon>Pseudonocardiaceae</taxon>
        <taxon>Saccharothrix</taxon>
    </lineage>
</organism>
<dbReference type="eggNOG" id="ENOG5033IWN">
    <property type="taxonomic scope" value="Bacteria"/>
</dbReference>
<dbReference type="KEGG" id="sesp:BN6_41380"/>
<evidence type="ECO:0000313" key="1">
    <source>
        <dbReference type="EMBL" id="CCH31425.1"/>
    </source>
</evidence>
<gene>
    <name evidence="1" type="ordered locus">BN6_41380</name>
</gene>
<dbReference type="EMBL" id="HE804045">
    <property type="protein sequence ID" value="CCH31425.1"/>
    <property type="molecule type" value="Genomic_DNA"/>
</dbReference>
<dbReference type="OrthoDB" id="3673133at2"/>
<keyword evidence="2" id="KW-1185">Reference proteome</keyword>
<dbReference type="HOGENOM" id="CLU_865698_0_0_11"/>
<proteinExistence type="predicted"/>
<dbReference type="AlphaFoldDB" id="K0JUA8"/>
<dbReference type="Proteomes" id="UP000006281">
    <property type="component" value="Chromosome"/>
</dbReference>
<dbReference type="RefSeq" id="WP_015101537.1">
    <property type="nucleotide sequence ID" value="NC_019673.1"/>
</dbReference>
<protein>
    <submittedName>
        <fullName evidence="1">Uncharacterized protein</fullName>
    </submittedName>
</protein>
<reference evidence="1 2" key="1">
    <citation type="journal article" date="2012" name="BMC Genomics">
        <title>Complete genome sequence of Saccharothrix espanaensis DSM 44229T and comparison to the other completely sequenced Pseudonocardiaceae.</title>
        <authorList>
            <person name="Strobel T."/>
            <person name="Al-Dilaimi A."/>
            <person name="Blom J."/>
            <person name="Gessner A."/>
            <person name="Kalinowski J."/>
            <person name="Luzhetska M."/>
            <person name="Puhler A."/>
            <person name="Szczepanowski R."/>
            <person name="Bechthold A."/>
            <person name="Ruckert C."/>
        </authorList>
    </citation>
    <scope>NUCLEOTIDE SEQUENCE [LARGE SCALE GENOMIC DNA]</scope>
    <source>
        <strain evidence="2">ATCC 51144 / DSM 44229 / JCM 9112 / NBRC 15066 / NRRL 15764</strain>
    </source>
</reference>
<sequence length="321" mass="35858">MARVRLVPGGREVDLDCLSAADRCAIVALRGEVRRGDRVLLCLEQPEDDELFVREVDGRYFASHFAGGRPGSHGAHEIVAETDEHQRQREYWYRAGQDAEFSSERSFRTSAGNVLDVAIHGRTRTGVQLEHSRLTAAVAHQRTTRAGRAGWLSLWFTAADRVPKWFHRVPSVGCNHIAWDALPPRGTAQATGLKKVQAVKCTVHDFGGKCPAGKHRPCGRFHPQFVAWHQVTLDKVAYFVPSGRAVPLLTPRREVVLVPPEGLALYESLTGRSARYAAEKFSHSAVRCEQCDNALLWIRPGRVRCEQCDPIMNLPRSPYPL</sequence>